<keyword evidence="4" id="KW-1133">Transmembrane helix</keyword>
<reference evidence="6" key="1">
    <citation type="submission" date="2024-06" db="EMBL/GenBank/DDBJ databases">
        <title>Genome sequence of Vogesella sp. MAHUQ-64.</title>
        <authorList>
            <person name="Huq M.A."/>
        </authorList>
    </citation>
    <scope>NUCLEOTIDE SEQUENCE</scope>
    <source>
        <strain evidence="6">MAHUQ-64</strain>
    </source>
</reference>
<accession>A0ABV1M7G3</accession>
<dbReference type="PANTHER" id="PTHR37481:SF1">
    <property type="entry name" value="LIPOPOLYSACCHARIDE EXPORT SYSTEM PROTEIN LPTC"/>
    <property type="match status" value="1"/>
</dbReference>
<dbReference type="Gene3D" id="2.60.450.10">
    <property type="entry name" value="Lipopolysaccharide (LPS) transport protein A like domain"/>
    <property type="match status" value="1"/>
</dbReference>
<protein>
    <submittedName>
        <fullName evidence="6">LPS export ABC transporter periplasmic protein LptC</fullName>
    </submittedName>
</protein>
<dbReference type="Pfam" id="PF06835">
    <property type="entry name" value="LptC"/>
    <property type="match status" value="1"/>
</dbReference>
<organism evidence="6 7">
    <name type="scientific">Vogesella oryzagri</name>
    <dbReference type="NCBI Taxonomy" id="3160864"/>
    <lineage>
        <taxon>Bacteria</taxon>
        <taxon>Pseudomonadati</taxon>
        <taxon>Pseudomonadota</taxon>
        <taxon>Betaproteobacteria</taxon>
        <taxon>Neisseriales</taxon>
        <taxon>Chromobacteriaceae</taxon>
        <taxon>Vogesella</taxon>
    </lineage>
</organism>
<evidence type="ECO:0000256" key="4">
    <source>
        <dbReference type="ARBA" id="ARBA00022989"/>
    </source>
</evidence>
<dbReference type="NCBIfam" id="TIGR04409">
    <property type="entry name" value="LptC_YrbK"/>
    <property type="match status" value="1"/>
</dbReference>
<gene>
    <name evidence="6" type="primary">lptC</name>
    <name evidence="6" type="ORF">ABNW52_15415</name>
</gene>
<dbReference type="Proteomes" id="UP001433638">
    <property type="component" value="Unassembled WGS sequence"/>
</dbReference>
<evidence type="ECO:0000256" key="5">
    <source>
        <dbReference type="ARBA" id="ARBA00023136"/>
    </source>
</evidence>
<keyword evidence="2" id="KW-0997">Cell inner membrane</keyword>
<name>A0ABV1M7G3_9NEIS</name>
<evidence type="ECO:0000256" key="2">
    <source>
        <dbReference type="ARBA" id="ARBA00022519"/>
    </source>
</evidence>
<comment type="caution">
    <text evidence="6">The sequence shown here is derived from an EMBL/GenBank/DDBJ whole genome shotgun (WGS) entry which is preliminary data.</text>
</comment>
<dbReference type="RefSeq" id="WP_349589640.1">
    <property type="nucleotide sequence ID" value="NZ_JBEFLD010000008.1"/>
</dbReference>
<keyword evidence="5" id="KW-0472">Membrane</keyword>
<dbReference type="EMBL" id="JBEFLD010000008">
    <property type="protein sequence ID" value="MEQ6292001.1"/>
    <property type="molecule type" value="Genomic_DNA"/>
</dbReference>
<evidence type="ECO:0000313" key="6">
    <source>
        <dbReference type="EMBL" id="MEQ6292001.1"/>
    </source>
</evidence>
<dbReference type="InterPro" id="IPR026265">
    <property type="entry name" value="LptC"/>
</dbReference>
<dbReference type="PANTHER" id="PTHR37481">
    <property type="entry name" value="LIPOPOLYSACCHARIDE EXPORT SYSTEM PROTEIN LPTC"/>
    <property type="match status" value="1"/>
</dbReference>
<dbReference type="InterPro" id="IPR010664">
    <property type="entry name" value="LipoPS_assembly_LptC-rel"/>
</dbReference>
<proteinExistence type="predicted"/>
<keyword evidence="3" id="KW-0812">Transmembrane</keyword>
<evidence type="ECO:0000313" key="7">
    <source>
        <dbReference type="Proteomes" id="UP001433638"/>
    </source>
</evidence>
<keyword evidence="7" id="KW-1185">Reference proteome</keyword>
<evidence type="ECO:0000256" key="3">
    <source>
        <dbReference type="ARBA" id="ARBA00022692"/>
    </source>
</evidence>
<sequence>MKSRAGKLFPLGLLLGMGLIASWLNVLTQWQQPVQRELNPDKPEYTIEEVSAKRFDEQGRPWQQLTATQMWKLPKVNTVYFTEPELQQFSQGQADYRITADNGRYNKPQDVADFSGRVHLQRAPQAGKPAMHLQTPSLRLDNRSQTASNHAPLVLDYGTSQIRAVGFIYNHQAGQLKLLSQVRMHYAP</sequence>
<evidence type="ECO:0000256" key="1">
    <source>
        <dbReference type="ARBA" id="ARBA00022475"/>
    </source>
</evidence>
<keyword evidence="1" id="KW-1003">Cell membrane</keyword>
<dbReference type="InterPro" id="IPR052363">
    <property type="entry name" value="LPS_export_LptC"/>
</dbReference>